<dbReference type="PROSITE" id="PS52004">
    <property type="entry name" value="KS3_2"/>
    <property type="match status" value="1"/>
</dbReference>
<dbReference type="InterPro" id="IPR016039">
    <property type="entry name" value="Thiolase-like"/>
</dbReference>
<dbReference type="FunFam" id="3.40.47.10:FF:000019">
    <property type="entry name" value="Polyketide synthase type I"/>
    <property type="match status" value="1"/>
</dbReference>
<dbReference type="InterPro" id="IPR006162">
    <property type="entry name" value="Ppantetheine_attach_site"/>
</dbReference>
<comment type="function">
    <text evidence="7">Involved in production of the polyketide antibiotic thailandamide.</text>
</comment>
<dbReference type="InterPro" id="IPR020841">
    <property type="entry name" value="PKS_Beta-ketoAc_synthase_dom"/>
</dbReference>
<reference evidence="10 11" key="1">
    <citation type="submission" date="2018-03" db="EMBL/GenBank/DDBJ databases">
        <title>Genomic Encyclopedia of Archaeal and Bacterial Type Strains, Phase II (KMG-II): from individual species to whole genera.</title>
        <authorList>
            <person name="Goeker M."/>
        </authorList>
    </citation>
    <scope>NUCLEOTIDE SEQUENCE [LARGE SCALE GENOMIC DNA]</scope>
    <source>
        <strain evidence="10 11">DSM 18107</strain>
    </source>
</reference>
<evidence type="ECO:0000256" key="4">
    <source>
        <dbReference type="ARBA" id="ARBA00022553"/>
    </source>
</evidence>
<dbReference type="InterPro" id="IPR005814">
    <property type="entry name" value="Aminotrans_3"/>
</dbReference>
<dbReference type="Pfam" id="PF02801">
    <property type="entry name" value="Ketoacyl-synt_C"/>
    <property type="match status" value="1"/>
</dbReference>
<dbReference type="OrthoDB" id="9778690at2"/>
<evidence type="ECO:0000259" key="8">
    <source>
        <dbReference type="PROSITE" id="PS50075"/>
    </source>
</evidence>
<dbReference type="InterPro" id="IPR014030">
    <property type="entry name" value="Ketoacyl_synth_N"/>
</dbReference>
<dbReference type="Proteomes" id="UP000240978">
    <property type="component" value="Unassembled WGS sequence"/>
</dbReference>
<dbReference type="Pfam" id="PF00668">
    <property type="entry name" value="Condensation"/>
    <property type="match status" value="1"/>
</dbReference>
<dbReference type="InterPro" id="IPR036736">
    <property type="entry name" value="ACP-like_sf"/>
</dbReference>
<dbReference type="Gene3D" id="3.40.47.10">
    <property type="match status" value="1"/>
</dbReference>
<evidence type="ECO:0000259" key="9">
    <source>
        <dbReference type="PROSITE" id="PS52004"/>
    </source>
</evidence>
<dbReference type="PROSITE" id="PS00600">
    <property type="entry name" value="AA_TRANSFER_CLASS_3"/>
    <property type="match status" value="1"/>
</dbReference>
<dbReference type="Pfam" id="PF00202">
    <property type="entry name" value="Aminotran_3"/>
    <property type="match status" value="1"/>
</dbReference>
<evidence type="ECO:0000256" key="7">
    <source>
        <dbReference type="ARBA" id="ARBA00054155"/>
    </source>
</evidence>
<keyword evidence="4" id="KW-0597">Phosphoprotein</keyword>
<dbReference type="RefSeq" id="WP_106605140.1">
    <property type="nucleotide sequence ID" value="NZ_PYGK01000016.1"/>
</dbReference>
<dbReference type="Gene3D" id="3.30.70.3290">
    <property type="match status" value="1"/>
</dbReference>
<dbReference type="Gene3D" id="3.90.1150.10">
    <property type="entry name" value="Aspartate Aminotransferase, domain 1"/>
    <property type="match status" value="1"/>
</dbReference>
<dbReference type="Gene3D" id="3.30.559.10">
    <property type="entry name" value="Chloramphenicol acetyltransferase-like domain"/>
    <property type="match status" value="1"/>
</dbReference>
<dbReference type="SMART" id="SM00825">
    <property type="entry name" value="PKS_KS"/>
    <property type="match status" value="1"/>
</dbReference>
<dbReference type="InterPro" id="IPR049704">
    <property type="entry name" value="Aminotrans_3_PPA_site"/>
</dbReference>
<organism evidence="10 11">
    <name type="scientific">Chitinophaga ginsengisoli</name>
    <dbReference type="NCBI Taxonomy" id="363837"/>
    <lineage>
        <taxon>Bacteria</taxon>
        <taxon>Pseudomonadati</taxon>
        <taxon>Bacteroidota</taxon>
        <taxon>Chitinophagia</taxon>
        <taxon>Chitinophagales</taxon>
        <taxon>Chitinophagaceae</taxon>
        <taxon>Chitinophaga</taxon>
    </lineage>
</organism>
<dbReference type="InterPro" id="IPR023213">
    <property type="entry name" value="CAT-like_dom_sf"/>
</dbReference>
<dbReference type="GO" id="GO:0004312">
    <property type="term" value="F:fatty acid synthase activity"/>
    <property type="evidence" value="ECO:0007669"/>
    <property type="project" value="TreeGrafter"/>
</dbReference>
<dbReference type="SUPFAM" id="SSF52777">
    <property type="entry name" value="CoA-dependent acyltransferases"/>
    <property type="match status" value="2"/>
</dbReference>
<dbReference type="EMBL" id="PYGK01000016">
    <property type="protein sequence ID" value="PSL24053.1"/>
    <property type="molecule type" value="Genomic_DNA"/>
</dbReference>
<keyword evidence="11" id="KW-1185">Reference proteome</keyword>
<dbReference type="InterPro" id="IPR050091">
    <property type="entry name" value="PKS_NRPS_Biosynth_Enz"/>
</dbReference>
<feature type="domain" description="Ketosynthase family 3 (KS3)" evidence="9">
    <location>
        <begin position="29"/>
        <end position="452"/>
    </location>
</feature>
<evidence type="ECO:0000313" key="10">
    <source>
        <dbReference type="EMBL" id="PSL24053.1"/>
    </source>
</evidence>
<dbReference type="InterPro" id="IPR014031">
    <property type="entry name" value="Ketoacyl_synth_C"/>
</dbReference>
<dbReference type="GO" id="GO:0004315">
    <property type="term" value="F:3-oxoacyl-[acyl-carrier-protein] synthase activity"/>
    <property type="evidence" value="ECO:0007669"/>
    <property type="project" value="InterPro"/>
</dbReference>
<dbReference type="Gene3D" id="3.40.640.10">
    <property type="entry name" value="Type I PLP-dependent aspartate aminotransferase-like (Major domain)"/>
    <property type="match status" value="1"/>
</dbReference>
<comment type="cofactor">
    <cofactor evidence="1">
        <name>pyridoxal 5'-phosphate</name>
        <dbReference type="ChEBI" id="CHEBI:597326"/>
    </cofactor>
</comment>
<dbReference type="GO" id="GO:0008483">
    <property type="term" value="F:transaminase activity"/>
    <property type="evidence" value="ECO:0007669"/>
    <property type="project" value="InterPro"/>
</dbReference>
<accession>A0A2P8FQT4</accession>
<evidence type="ECO:0000256" key="5">
    <source>
        <dbReference type="ARBA" id="ARBA00022679"/>
    </source>
</evidence>
<sequence>MENIELVKKLYERLKIAEERIVAMEKKEDMPVAIVGMSCRFPGAENISAFWDNLCNGKDAVTEVPAERWNAARFYDKNPDAPGKSYCTKGAFIDDVKGFDAAFFRINPAEARQMSPQQRILLETTWQALEAANIPPGSLNGTDTSVFLSISDDQYRHLAAGGNVNGISHFSVTGNAISTAGGRIAYQLGLTGTNMVIDTACSSSLVAVDLAIRELRAGKTNVAIAGGVNLFLTPFGHISLSKTRALAEDGRCKAFDASADGYGRGEGCGIVVLKRYDDAVKEGDHIIAVIKGAGVNQDGASNGMTAPNGLAQERLLKAVLRDAKVNPHDVLYIETHGTGTKLGDPIEAEALQQAYITGRKRQHSLYVGSVKTNIGHLESAAGIAALIKTALCLYHGRIPASLHYQQPNPVISWNEQVKVVTTLTDMPQQENRLAAVSSFGFSGTNVHMILQSAARDYSNPYPDECAVLLLSARSLPALKKLAGAYVDYLANTAFALPDIAYTALLCRDHFEERVAVIAENKVAAAQLLEMFMAGAQERLLTSPGMVGSHCQLLQEDAQQFLLKKAAHTYSLTGKLVPIPVYQFDHEEFWVEDSLYRLSEESSPELIKATPATGIEDASVALYVDRIVGEITEMSAGTFGDKDDFFGMGMDSIMVMHLRERILEDKKVNIDISLFYDKLNTPGKLKEYLQTTVPGALPVKKTVEAAFVPYRVPEITTDQMAEGTEAALQALVNDVVKRSSSSKELTQRYRPYHANNRNIAGFKPRWKEMVYQPVAAKAEGAYIWDTAGNRYLDFTMGFGVHLFGYNPPFVNQHLQDVLEDKLFLGALSPQAGELAMRICNITGNERAAFYNTGTEAVMVAIRLARAVTQKNRIVIFSGSYHGTFDGILARQGKDIYGEPLAPGVSASVSQDVLVLRYGNEEDLEVIAGMAGEIAAVLVEPIQSRRPDFFPEHFLQQLSGVTTQHNIALIFDEVISGFRFSLNGIRSFTKVRPDISVYGKIIGGGIPIGVVAGNRRFMDAVDGGYWSYGDSSHPTVMNTFVAGTFCHHPLAMTAGIHVLDHLEANPGIYQQLEETTAGICDELNAFFKSRRLPVSMVHFGSLFRFVLKGNYELLFYKLLAKGIYIWEGRNCYVSTAHTAADVRYLIDAVKDSCEELLQDELIGATEEEALPEIKLSFAQQNLWWAWQLQPESALFNLSETMLIAGGFLPDKFEAACNLLMQRHEILRTVFYEKDGVPWQRTIQDRRFALTWMELPEDDKAAEQLLLEKNREPFRPGDDWLWRVAVAERKNGAYLVAITVHHIICDGWSMEVLFNDLIDGYNALVKGETIKSAGSLQYRHYVQEEQDSIQNEALRTFWHQQVKDVNPLHIPGTTAQGIPGNGEFSFLISGQHYAGIRQLATDFNLSVFTVTTAVTQLLLHSYTGATDITTGTPVTGRSKAKWHKLIGHFLNILVLRTQLRKEETFAQLLQRLKVHLMEMFEKQDYSFETLKNECWDRRKGEQHPFFDIEISLQNFRLKRHHTSREFNGLSVSTVKSLSIDPRKYPMEFRFDEGCDDIALQLHYDTERYPASLVKEMAEDWQLLLELGVSGRDETLVALTGKLKELRATKTKQALHSRRSENLLKLTTTK</sequence>
<name>A0A2P8FQT4_9BACT</name>
<dbReference type="InterPro" id="IPR001242">
    <property type="entry name" value="Condensation_dom"/>
</dbReference>
<keyword evidence="6" id="KW-0663">Pyridoxal phosphate</keyword>
<dbReference type="PROSITE" id="PS00606">
    <property type="entry name" value="KS3_1"/>
    <property type="match status" value="1"/>
</dbReference>
<dbReference type="PROSITE" id="PS50075">
    <property type="entry name" value="CARRIER"/>
    <property type="match status" value="1"/>
</dbReference>
<dbReference type="InterPro" id="IPR015422">
    <property type="entry name" value="PyrdxlP-dep_Trfase_small"/>
</dbReference>
<dbReference type="PROSITE" id="PS00012">
    <property type="entry name" value="PHOSPHOPANTETHEINE"/>
    <property type="match status" value="1"/>
</dbReference>
<dbReference type="GO" id="GO:0006633">
    <property type="term" value="P:fatty acid biosynthetic process"/>
    <property type="evidence" value="ECO:0007669"/>
    <property type="project" value="InterPro"/>
</dbReference>
<comment type="caution">
    <text evidence="10">The sequence shown here is derived from an EMBL/GenBank/DDBJ whole genome shotgun (WGS) entry which is preliminary data.</text>
</comment>
<dbReference type="Pfam" id="PF00109">
    <property type="entry name" value="ketoacyl-synt"/>
    <property type="match status" value="1"/>
</dbReference>
<evidence type="ECO:0000313" key="11">
    <source>
        <dbReference type="Proteomes" id="UP000240978"/>
    </source>
</evidence>
<dbReference type="SUPFAM" id="SSF47336">
    <property type="entry name" value="ACP-like"/>
    <property type="match status" value="1"/>
</dbReference>
<dbReference type="SUPFAM" id="SSF53901">
    <property type="entry name" value="Thiolase-like"/>
    <property type="match status" value="1"/>
</dbReference>
<evidence type="ECO:0000256" key="6">
    <source>
        <dbReference type="ARBA" id="ARBA00022898"/>
    </source>
</evidence>
<dbReference type="Gene3D" id="1.10.1200.10">
    <property type="entry name" value="ACP-like"/>
    <property type="match status" value="1"/>
</dbReference>
<evidence type="ECO:0000256" key="3">
    <source>
        <dbReference type="ARBA" id="ARBA00022450"/>
    </source>
</evidence>
<dbReference type="SUPFAM" id="SSF53383">
    <property type="entry name" value="PLP-dependent transferases"/>
    <property type="match status" value="1"/>
</dbReference>
<dbReference type="GO" id="GO:0030170">
    <property type="term" value="F:pyridoxal phosphate binding"/>
    <property type="evidence" value="ECO:0007669"/>
    <property type="project" value="InterPro"/>
</dbReference>
<dbReference type="InterPro" id="IPR009081">
    <property type="entry name" value="PP-bd_ACP"/>
</dbReference>
<keyword evidence="3" id="KW-0596">Phosphopantetheine</keyword>
<dbReference type="InterPro" id="IPR015424">
    <property type="entry name" value="PyrdxlP-dep_Trfase"/>
</dbReference>
<evidence type="ECO:0000256" key="2">
    <source>
        <dbReference type="ARBA" id="ARBA00001957"/>
    </source>
</evidence>
<evidence type="ECO:0000256" key="1">
    <source>
        <dbReference type="ARBA" id="ARBA00001933"/>
    </source>
</evidence>
<dbReference type="Pfam" id="PF00550">
    <property type="entry name" value="PP-binding"/>
    <property type="match status" value="1"/>
</dbReference>
<dbReference type="PANTHER" id="PTHR43775:SF37">
    <property type="entry name" value="SI:DKEY-61P9.11"/>
    <property type="match status" value="1"/>
</dbReference>
<dbReference type="PANTHER" id="PTHR43775">
    <property type="entry name" value="FATTY ACID SYNTHASE"/>
    <property type="match status" value="1"/>
</dbReference>
<protein>
    <submittedName>
        <fullName evidence="10">Phosphopantetheine binding protein</fullName>
    </submittedName>
</protein>
<proteinExistence type="predicted"/>
<gene>
    <name evidence="10" type="ORF">CLV42_11639</name>
</gene>
<dbReference type="Pfam" id="PF22621">
    <property type="entry name" value="CurL-like_PKS_C"/>
    <property type="match status" value="1"/>
</dbReference>
<dbReference type="CDD" id="cd00833">
    <property type="entry name" value="PKS"/>
    <property type="match status" value="1"/>
</dbReference>
<keyword evidence="5" id="KW-0808">Transferase</keyword>
<dbReference type="Gene3D" id="3.30.559.30">
    <property type="entry name" value="Nonribosomal peptide synthetase, condensation domain"/>
    <property type="match status" value="1"/>
</dbReference>
<feature type="domain" description="Carrier" evidence="8">
    <location>
        <begin position="617"/>
        <end position="692"/>
    </location>
</feature>
<dbReference type="InterPro" id="IPR018201">
    <property type="entry name" value="Ketoacyl_synth_AS"/>
</dbReference>
<comment type="cofactor">
    <cofactor evidence="2">
        <name>pantetheine 4'-phosphate</name>
        <dbReference type="ChEBI" id="CHEBI:47942"/>
    </cofactor>
</comment>
<dbReference type="InterPro" id="IPR015421">
    <property type="entry name" value="PyrdxlP-dep_Trfase_major"/>
</dbReference>